<feature type="domain" description="Pyrrolo-quinoline quinone repeat" evidence="5">
    <location>
        <begin position="29"/>
        <end position="604"/>
    </location>
</feature>
<evidence type="ECO:0000256" key="2">
    <source>
        <dbReference type="ARBA" id="ARBA00008156"/>
    </source>
</evidence>
<dbReference type="PATRIC" id="fig|1249552.3.peg.1133"/>
<organism evidence="6 7">
    <name type="scientific">Pseudohongiella spirulinae</name>
    <dbReference type="NCBI Taxonomy" id="1249552"/>
    <lineage>
        <taxon>Bacteria</taxon>
        <taxon>Pseudomonadati</taxon>
        <taxon>Pseudomonadota</taxon>
        <taxon>Gammaproteobacteria</taxon>
        <taxon>Pseudomonadales</taxon>
        <taxon>Pseudohongiellaceae</taxon>
        <taxon>Pseudohongiella</taxon>
    </lineage>
</organism>
<evidence type="ECO:0000313" key="6">
    <source>
        <dbReference type="EMBL" id="ALO45789.1"/>
    </source>
</evidence>
<evidence type="ECO:0000256" key="1">
    <source>
        <dbReference type="ARBA" id="ARBA00001931"/>
    </source>
</evidence>
<keyword evidence="3" id="KW-0560">Oxidoreductase</keyword>
<comment type="cofactor">
    <cofactor evidence="1">
        <name>pyrroloquinoline quinone</name>
        <dbReference type="ChEBI" id="CHEBI:58442"/>
    </cofactor>
</comment>
<accession>A0A0S2KBX5</accession>
<evidence type="ECO:0000256" key="3">
    <source>
        <dbReference type="ARBA" id="ARBA00023002"/>
    </source>
</evidence>
<dbReference type="CDD" id="cd10280">
    <property type="entry name" value="PQQ_mGDH"/>
    <property type="match status" value="1"/>
</dbReference>
<dbReference type="InterPro" id="IPR002372">
    <property type="entry name" value="PQQ_rpt_dom"/>
</dbReference>
<feature type="signal peptide" evidence="4">
    <location>
        <begin position="1"/>
        <end position="26"/>
    </location>
</feature>
<dbReference type="Pfam" id="PF01011">
    <property type="entry name" value="PQQ"/>
    <property type="match status" value="1"/>
</dbReference>
<dbReference type="SUPFAM" id="SSF50998">
    <property type="entry name" value="Quinoprotein alcohol dehydrogenase-like"/>
    <property type="match status" value="1"/>
</dbReference>
<dbReference type="AlphaFoldDB" id="A0A0S2KBX5"/>
<dbReference type="GO" id="GO:0016020">
    <property type="term" value="C:membrane"/>
    <property type="evidence" value="ECO:0007669"/>
    <property type="project" value="InterPro"/>
</dbReference>
<proteinExistence type="inferred from homology"/>
<evidence type="ECO:0000256" key="4">
    <source>
        <dbReference type="SAM" id="SignalP"/>
    </source>
</evidence>
<dbReference type="GO" id="GO:0048038">
    <property type="term" value="F:quinone binding"/>
    <property type="evidence" value="ECO:0007669"/>
    <property type="project" value="InterPro"/>
</dbReference>
<dbReference type="PANTHER" id="PTHR32303:SF4">
    <property type="entry name" value="QUINOPROTEIN GLUCOSE DEHYDROGENASE"/>
    <property type="match status" value="1"/>
</dbReference>
<dbReference type="PANTHER" id="PTHR32303">
    <property type="entry name" value="QUINOPROTEIN ALCOHOL DEHYDROGENASE (CYTOCHROME C)"/>
    <property type="match status" value="1"/>
</dbReference>
<sequence precursor="true">MMTLKNTLFSLILLALAGSAATNIHAQQWDRYGGPGGQQFTPLTDISRDNLSRLSLAWTYRTGDLNAGFDYKGHSFQANPMIWRETLYLSTSANEVLAVDAETGEERWRFDAGIPRDIPYSESASRGVSIWHGESATCPHRIFLGTLTGYVHALNAETGEPCADFGVGGRVDMRTGVGDHDNLAGYYGITSPPAVAGDALIVGSAIGDNREVSSPRGIVRSLDARSGTVNWVWDPLPVGFAGSANVWAPMSVDVERGLAFLSTSSPSPDFYGGERPGDNRYANSVVALAVASGDVVWHQQLVHHDIWDYDLPAQPVLTTLEHNGQELDAVVVVTKTGMMYTFNRANGAPIHPIVERSVPASDVPGEQAWPTQPFSSLPPLVEHRALTEDDAFGIAWFDRRSCQRIIRESRNEGIFTPPSLQGTLLYPSYAGGSNWGGVAVDAQRQIAVANVNQVPAIVRLIPREELAALRSRGDLDGWQVSSQSGTPYVMARRIFMSPLGLPCTRPPWGKLVAMDLRASEILWDVPLGTIRDLAPAPVPNFAWGVPNMGGPLITASGLIVIGAAAEHSLRIFDLMTGEQLWEYRLPAPAMATPMSYELDGVQYIAVAVGGHGQLDTVMGDYVMAFRLE</sequence>
<dbReference type="InterPro" id="IPR018391">
    <property type="entry name" value="PQQ_b-propeller_rpt"/>
</dbReference>
<keyword evidence="4" id="KW-0732">Signal</keyword>
<dbReference type="EMBL" id="CP013189">
    <property type="protein sequence ID" value="ALO45789.1"/>
    <property type="molecule type" value="Genomic_DNA"/>
</dbReference>
<reference evidence="6 7" key="1">
    <citation type="submission" date="2015-11" db="EMBL/GenBank/DDBJ databases">
        <authorList>
            <person name="Zhang Y."/>
            <person name="Guo Z."/>
        </authorList>
    </citation>
    <scope>NUCLEOTIDE SEQUENCE [LARGE SCALE GENOMIC DNA]</scope>
    <source>
        <strain evidence="6 7">KCTC 32221</strain>
    </source>
</reference>
<name>A0A0S2KBX5_9GAMM</name>
<dbReference type="Gene3D" id="2.140.10.10">
    <property type="entry name" value="Quinoprotein alcohol dehydrogenase-like superfamily"/>
    <property type="match status" value="2"/>
</dbReference>
<evidence type="ECO:0000313" key="7">
    <source>
        <dbReference type="Proteomes" id="UP000065641"/>
    </source>
</evidence>
<evidence type="ECO:0000259" key="5">
    <source>
        <dbReference type="Pfam" id="PF01011"/>
    </source>
</evidence>
<dbReference type="SMART" id="SM00564">
    <property type="entry name" value="PQQ"/>
    <property type="match status" value="5"/>
</dbReference>
<dbReference type="InterPro" id="IPR017511">
    <property type="entry name" value="PQQ_mDH"/>
</dbReference>
<dbReference type="GO" id="GO:0008876">
    <property type="term" value="F:quinoprotein glucose dehydrogenase activity"/>
    <property type="evidence" value="ECO:0007669"/>
    <property type="project" value="TreeGrafter"/>
</dbReference>
<dbReference type="KEGG" id="pspi:PS2015_1127"/>
<dbReference type="Proteomes" id="UP000065641">
    <property type="component" value="Chromosome"/>
</dbReference>
<dbReference type="RefSeq" id="WP_058021299.1">
    <property type="nucleotide sequence ID" value="NZ_CP013189.1"/>
</dbReference>
<gene>
    <name evidence="6" type="ORF">PS2015_1127</name>
</gene>
<keyword evidence="7" id="KW-1185">Reference proteome</keyword>
<dbReference type="InterPro" id="IPR011047">
    <property type="entry name" value="Quinoprotein_ADH-like_sf"/>
</dbReference>
<protein>
    <submittedName>
        <fullName evidence="6">Quinoprotein glucose dehydrogenase</fullName>
    </submittedName>
</protein>
<comment type="similarity">
    <text evidence="2">Belongs to the bacterial PQQ dehydrogenase family.</text>
</comment>
<dbReference type="STRING" id="1249552.PS2015_1127"/>
<feature type="chain" id="PRO_5006601418" evidence="4">
    <location>
        <begin position="27"/>
        <end position="628"/>
    </location>
</feature>